<proteinExistence type="predicted"/>
<name>A0A9P8GT59_AURME</name>
<gene>
    <name evidence="1" type="ORF">KCV03_g231</name>
</gene>
<feature type="non-terminal residue" evidence="1">
    <location>
        <position position="112"/>
    </location>
</feature>
<reference evidence="1" key="1">
    <citation type="journal article" date="2021" name="J Fungi (Basel)">
        <title>Virulence traits and population genomics of the black yeast Aureobasidium melanogenum.</title>
        <authorList>
            <person name="Cernosa A."/>
            <person name="Sun X."/>
            <person name="Gostincar C."/>
            <person name="Fang C."/>
            <person name="Gunde-Cimerman N."/>
            <person name="Song Z."/>
        </authorList>
    </citation>
    <scope>NUCLEOTIDE SEQUENCE</scope>
    <source>
        <strain evidence="1">EXF-8016</strain>
    </source>
</reference>
<dbReference type="AlphaFoldDB" id="A0A9P8GT59"/>
<evidence type="ECO:0000313" key="2">
    <source>
        <dbReference type="Proteomes" id="UP000767238"/>
    </source>
</evidence>
<sequence>MHSPTPDEMYFGLQIERLFFVVVAPSRVQGNCRLELGTEATCSTIAGLDSLSWLRSMEASNIESAARRTAPAFLPSFRSISGVAACSVRVTVLQSNRLKFLAWNSKLISWSS</sequence>
<dbReference type="Proteomes" id="UP000767238">
    <property type="component" value="Unassembled WGS sequence"/>
</dbReference>
<protein>
    <submittedName>
        <fullName evidence="1">Uncharacterized protein</fullName>
    </submittedName>
</protein>
<organism evidence="1 2">
    <name type="scientific">Aureobasidium melanogenum</name>
    <name type="common">Aureobasidium pullulans var. melanogenum</name>
    <dbReference type="NCBI Taxonomy" id="46634"/>
    <lineage>
        <taxon>Eukaryota</taxon>
        <taxon>Fungi</taxon>
        <taxon>Dikarya</taxon>
        <taxon>Ascomycota</taxon>
        <taxon>Pezizomycotina</taxon>
        <taxon>Dothideomycetes</taxon>
        <taxon>Dothideomycetidae</taxon>
        <taxon>Dothideales</taxon>
        <taxon>Saccotheciaceae</taxon>
        <taxon>Aureobasidium</taxon>
    </lineage>
</organism>
<evidence type="ECO:0000313" key="1">
    <source>
        <dbReference type="EMBL" id="KAH0237945.1"/>
    </source>
</evidence>
<comment type="caution">
    <text evidence="1">The sequence shown here is derived from an EMBL/GenBank/DDBJ whole genome shotgun (WGS) entry which is preliminary data.</text>
</comment>
<reference evidence="1" key="2">
    <citation type="submission" date="2021-08" db="EMBL/GenBank/DDBJ databases">
        <authorList>
            <person name="Gostincar C."/>
            <person name="Sun X."/>
            <person name="Song Z."/>
            <person name="Gunde-Cimerman N."/>
        </authorList>
    </citation>
    <scope>NUCLEOTIDE SEQUENCE</scope>
    <source>
        <strain evidence="1">EXF-8016</strain>
    </source>
</reference>
<dbReference type="EMBL" id="JAHFYH010000001">
    <property type="protein sequence ID" value="KAH0237945.1"/>
    <property type="molecule type" value="Genomic_DNA"/>
</dbReference>
<accession>A0A9P8GT59</accession>